<dbReference type="SUPFAM" id="SSF46689">
    <property type="entry name" value="Homeodomain-like"/>
    <property type="match status" value="1"/>
</dbReference>
<gene>
    <name evidence="3" type="ORF">FOL47_008803</name>
</gene>
<feature type="compositionally biased region" description="Polar residues" evidence="1">
    <location>
        <begin position="162"/>
        <end position="179"/>
    </location>
</feature>
<organism evidence="3 4">
    <name type="scientific">Perkinsus chesapeaki</name>
    <name type="common">Clam parasite</name>
    <name type="synonym">Perkinsus andrewsi</name>
    <dbReference type="NCBI Taxonomy" id="330153"/>
    <lineage>
        <taxon>Eukaryota</taxon>
        <taxon>Sar</taxon>
        <taxon>Alveolata</taxon>
        <taxon>Perkinsozoa</taxon>
        <taxon>Perkinsea</taxon>
        <taxon>Perkinsida</taxon>
        <taxon>Perkinsidae</taxon>
        <taxon>Perkinsus</taxon>
    </lineage>
</organism>
<accession>A0A7J6LC80</accession>
<evidence type="ECO:0000313" key="3">
    <source>
        <dbReference type="EMBL" id="KAF4656721.1"/>
    </source>
</evidence>
<dbReference type="Pfam" id="PF00249">
    <property type="entry name" value="Myb_DNA-binding"/>
    <property type="match status" value="1"/>
</dbReference>
<dbReference type="Proteomes" id="UP000591131">
    <property type="component" value="Unassembled WGS sequence"/>
</dbReference>
<dbReference type="EMBL" id="JAAPAO010000581">
    <property type="protein sequence ID" value="KAF4656721.1"/>
    <property type="molecule type" value="Genomic_DNA"/>
</dbReference>
<evidence type="ECO:0000256" key="1">
    <source>
        <dbReference type="SAM" id="MobiDB-lite"/>
    </source>
</evidence>
<feature type="domain" description="SANT" evidence="2">
    <location>
        <begin position="84"/>
        <end position="136"/>
    </location>
</feature>
<dbReference type="InterPro" id="IPR017884">
    <property type="entry name" value="SANT_dom"/>
</dbReference>
<dbReference type="PROSITE" id="PS51293">
    <property type="entry name" value="SANT"/>
    <property type="match status" value="1"/>
</dbReference>
<dbReference type="InterPro" id="IPR001005">
    <property type="entry name" value="SANT/Myb"/>
</dbReference>
<keyword evidence="4" id="KW-1185">Reference proteome</keyword>
<protein>
    <recommendedName>
        <fullName evidence="2">SANT domain-containing protein</fullName>
    </recommendedName>
</protein>
<name>A0A7J6LC80_PERCH</name>
<dbReference type="SMART" id="SM00717">
    <property type="entry name" value="SANT"/>
    <property type="match status" value="1"/>
</dbReference>
<dbReference type="OrthoDB" id="2193595at2759"/>
<sequence length="179" mass="20152">MYFGSDGSSGSKNPFKDLCYRYVVDDPDEPETENPPGKEFDRALLNLYKQKSKLSSTRARVPNRDYNRSFSALALLTSSCRQPEVIDCWGPYEIAVFETALARYGLKCWSDVSREIKTKSSTECEEFYHRVYSRTERGRIFTGVLLQSEPTGPATPPKTEPESVTTTPASGEYSSQKSS</sequence>
<evidence type="ECO:0000313" key="4">
    <source>
        <dbReference type="Proteomes" id="UP000591131"/>
    </source>
</evidence>
<dbReference type="Gene3D" id="1.10.10.60">
    <property type="entry name" value="Homeodomain-like"/>
    <property type="match status" value="1"/>
</dbReference>
<evidence type="ECO:0000259" key="2">
    <source>
        <dbReference type="PROSITE" id="PS51293"/>
    </source>
</evidence>
<reference evidence="3 4" key="1">
    <citation type="submission" date="2020-04" db="EMBL/GenBank/DDBJ databases">
        <title>Perkinsus chesapeaki whole genome sequence.</title>
        <authorList>
            <person name="Bogema D.R."/>
        </authorList>
    </citation>
    <scope>NUCLEOTIDE SEQUENCE [LARGE SCALE GENOMIC DNA]</scope>
    <source>
        <strain evidence="3">ATCC PRA-425</strain>
    </source>
</reference>
<proteinExistence type="predicted"/>
<dbReference type="InterPro" id="IPR009057">
    <property type="entry name" value="Homeodomain-like_sf"/>
</dbReference>
<dbReference type="CDD" id="cd00167">
    <property type="entry name" value="SANT"/>
    <property type="match status" value="1"/>
</dbReference>
<feature type="region of interest" description="Disordered" evidence="1">
    <location>
        <begin position="146"/>
        <end position="179"/>
    </location>
</feature>
<comment type="caution">
    <text evidence="3">The sequence shown here is derived from an EMBL/GenBank/DDBJ whole genome shotgun (WGS) entry which is preliminary data.</text>
</comment>
<dbReference type="AlphaFoldDB" id="A0A7J6LC80"/>